<evidence type="ECO:0000313" key="3">
    <source>
        <dbReference type="Proteomes" id="UP000502928"/>
    </source>
</evidence>
<evidence type="ECO:0000313" key="2">
    <source>
        <dbReference type="EMBL" id="QII43871.1"/>
    </source>
</evidence>
<dbReference type="KEGG" id="mut:GVT53_04000"/>
<protein>
    <recommendedName>
        <fullName evidence="4">Lipocalin-like domain-containing protein</fullName>
    </recommendedName>
</protein>
<dbReference type="AlphaFoldDB" id="A0A6G7IZ39"/>
<dbReference type="Proteomes" id="UP000502928">
    <property type="component" value="Chromosome"/>
</dbReference>
<proteinExistence type="predicted"/>
<organism evidence="2 3">
    <name type="scientific">Flagellimonas oceani</name>
    <dbReference type="NCBI Taxonomy" id="2698672"/>
    <lineage>
        <taxon>Bacteria</taxon>
        <taxon>Pseudomonadati</taxon>
        <taxon>Bacteroidota</taxon>
        <taxon>Flavobacteriia</taxon>
        <taxon>Flavobacteriales</taxon>
        <taxon>Flavobacteriaceae</taxon>
        <taxon>Flagellimonas</taxon>
    </lineage>
</organism>
<keyword evidence="1" id="KW-0732">Signal</keyword>
<accession>A0A6G7IZ39</accession>
<sequence length="154" mass="17568">MKFKKSLQMAVCLIVIFQSVSCNSQSTNSSNIQGNWFPEYLGDINEAYTEFYIDDTSVYYFNPTSETISTNEYYITNSKLYFGKDNGDSAKLMGTVSIKNDTLTIVNEAGNSSFLKQNELPSLEDLINDDTSLDIFFEGYINREAVWNENKYKP</sequence>
<evidence type="ECO:0000256" key="1">
    <source>
        <dbReference type="SAM" id="SignalP"/>
    </source>
</evidence>
<dbReference type="SUPFAM" id="SSF69360">
    <property type="entry name" value="Cell wall binding repeat"/>
    <property type="match status" value="1"/>
</dbReference>
<feature type="chain" id="PRO_5026209438" description="Lipocalin-like domain-containing protein" evidence="1">
    <location>
        <begin position="25"/>
        <end position="154"/>
    </location>
</feature>
<reference evidence="2 3" key="1">
    <citation type="submission" date="2020-02" db="EMBL/GenBank/DDBJ databases">
        <title>Complete genome of Muricauda sp. 501str8.</title>
        <authorList>
            <person name="Dong B."/>
            <person name="Zhu S."/>
            <person name="Yang J."/>
            <person name="Chen J."/>
        </authorList>
    </citation>
    <scope>NUCLEOTIDE SEQUENCE [LARGE SCALE GENOMIC DNA]</scope>
    <source>
        <strain evidence="2 3">501str8</strain>
    </source>
</reference>
<dbReference type="Gene3D" id="2.10.270.10">
    <property type="entry name" value="Cholin Binding"/>
    <property type="match status" value="1"/>
</dbReference>
<dbReference type="RefSeq" id="WP_166247532.1">
    <property type="nucleotide sequence ID" value="NZ_CP049616.1"/>
</dbReference>
<gene>
    <name evidence="2" type="ORF">GVT53_04000</name>
</gene>
<keyword evidence="3" id="KW-1185">Reference proteome</keyword>
<evidence type="ECO:0008006" key="4">
    <source>
        <dbReference type="Google" id="ProtNLM"/>
    </source>
</evidence>
<feature type="signal peptide" evidence="1">
    <location>
        <begin position="1"/>
        <end position="24"/>
    </location>
</feature>
<dbReference type="EMBL" id="CP049616">
    <property type="protein sequence ID" value="QII43871.1"/>
    <property type="molecule type" value="Genomic_DNA"/>
</dbReference>
<name>A0A6G7IZ39_9FLAO</name>